<name>A0ABX2QK55_9HYPH</name>
<keyword evidence="7" id="KW-0998">Cell outer membrane</keyword>
<evidence type="ECO:0000313" key="9">
    <source>
        <dbReference type="EMBL" id="NVP58160.1"/>
    </source>
</evidence>
<keyword evidence="10" id="KW-1185">Reference proteome</keyword>
<dbReference type="InterPro" id="IPR005017">
    <property type="entry name" value="OMPP1/FadL/TodX"/>
</dbReference>
<evidence type="ECO:0000256" key="8">
    <source>
        <dbReference type="SAM" id="SignalP"/>
    </source>
</evidence>
<evidence type="ECO:0000256" key="2">
    <source>
        <dbReference type="ARBA" id="ARBA00008163"/>
    </source>
</evidence>
<dbReference type="EMBL" id="JABXYK010000021">
    <property type="protein sequence ID" value="NVP58160.1"/>
    <property type="molecule type" value="Genomic_DNA"/>
</dbReference>
<dbReference type="Pfam" id="PF03349">
    <property type="entry name" value="Toluene_X"/>
    <property type="match status" value="1"/>
</dbReference>
<dbReference type="PANTHER" id="PTHR35093:SF8">
    <property type="entry name" value="OUTER MEMBRANE PROTEIN NMB0088-RELATED"/>
    <property type="match status" value="1"/>
</dbReference>
<keyword evidence="3" id="KW-1134">Transmembrane beta strand</keyword>
<keyword evidence="6" id="KW-0472">Membrane</keyword>
<comment type="similarity">
    <text evidence="2">Belongs to the OmpP1/FadL family.</text>
</comment>
<keyword evidence="5 8" id="KW-0732">Signal</keyword>
<proteinExistence type="inferred from homology"/>
<comment type="caution">
    <text evidence="9">The sequence shown here is derived from an EMBL/GenBank/DDBJ whole genome shotgun (WGS) entry which is preliminary data.</text>
</comment>
<comment type="subcellular location">
    <subcellularLocation>
        <location evidence="1">Cell outer membrane</location>
        <topology evidence="1">Multi-pass membrane protein</topology>
    </subcellularLocation>
</comment>
<reference evidence="9 10" key="1">
    <citation type="submission" date="2020-06" db="EMBL/GenBank/DDBJ databases">
        <title>Rhizobium sp.nov. isolated from the tomato plant.</title>
        <authorList>
            <person name="Thin K.K."/>
            <person name="Zhang X."/>
            <person name="He S."/>
        </authorList>
    </citation>
    <scope>NUCLEOTIDE SEQUENCE [LARGE SCALE GENOMIC DNA]</scope>
    <source>
        <strain evidence="9 10">DBTS2</strain>
    </source>
</reference>
<dbReference type="PANTHER" id="PTHR35093">
    <property type="entry name" value="OUTER MEMBRANE PROTEIN NMB0088-RELATED"/>
    <property type="match status" value="1"/>
</dbReference>
<organism evidence="9 10">
    <name type="scientific">Mycoplana rhizolycopersici</name>
    <dbReference type="NCBI Taxonomy" id="2746702"/>
    <lineage>
        <taxon>Bacteria</taxon>
        <taxon>Pseudomonadati</taxon>
        <taxon>Pseudomonadota</taxon>
        <taxon>Alphaproteobacteria</taxon>
        <taxon>Hyphomicrobiales</taxon>
        <taxon>Rhizobiaceae</taxon>
        <taxon>Mycoplana</taxon>
    </lineage>
</organism>
<dbReference type="RefSeq" id="WP_176952059.1">
    <property type="nucleotide sequence ID" value="NZ_JABXYK010000021.1"/>
</dbReference>
<accession>A0ABX2QK55</accession>
<evidence type="ECO:0000256" key="5">
    <source>
        <dbReference type="ARBA" id="ARBA00022729"/>
    </source>
</evidence>
<keyword evidence="4" id="KW-0812">Transmembrane</keyword>
<evidence type="ECO:0000256" key="3">
    <source>
        <dbReference type="ARBA" id="ARBA00022452"/>
    </source>
</evidence>
<feature type="signal peptide" evidence="8">
    <location>
        <begin position="1"/>
        <end position="24"/>
    </location>
</feature>
<dbReference type="Gene3D" id="2.40.160.60">
    <property type="entry name" value="Outer membrane protein transport protein (OMPP1/FadL/TodX)"/>
    <property type="match status" value="1"/>
</dbReference>
<protein>
    <submittedName>
        <fullName evidence="9">Transporter</fullName>
    </submittedName>
</protein>
<evidence type="ECO:0000256" key="1">
    <source>
        <dbReference type="ARBA" id="ARBA00004571"/>
    </source>
</evidence>
<sequence>MMKLKLTPGVTGLVALAVSTSAMAGGLERHGYDVDLLFGNSPFYFDGSVTYVMPNRKIKNAKDESVPESDPTNLNSLGYSTTAEEYENYADPYLGGKAAIGDSIDCMVDYSEPWGANSNPGRHWAGAKDMTEIEVFSRNYGGSCSYKFDAGPGQFRIIGGGFYQEIGGHKEAVVFAPEILPGMGALIGQDFSGYSGLGRLDGMKDSSGGWRLGIGYEIPEYAMRASLVYNSRVKYDSIDGTLDMTGVPAAAALLELDPMKRALYSRIFGVNTPVTGSATLPDSLELKLQSGIAPDWLAFGSVKWTNWSLLQTVEFTCAGSASFCGTADGVALTSLDLYYRDGWTVTGGVGHKFNDEWSGGVSLTWDRGTSTVTGSQSDSWTVGLGAAYTPTENVELRVAGALGVLTSGQSNPVHMTTTSYDFGTDYVSALSGELRVKF</sequence>
<feature type="chain" id="PRO_5046090130" evidence="8">
    <location>
        <begin position="25"/>
        <end position="438"/>
    </location>
</feature>
<evidence type="ECO:0000256" key="6">
    <source>
        <dbReference type="ARBA" id="ARBA00023136"/>
    </source>
</evidence>
<evidence type="ECO:0000313" key="10">
    <source>
        <dbReference type="Proteomes" id="UP000659172"/>
    </source>
</evidence>
<evidence type="ECO:0000256" key="7">
    <source>
        <dbReference type="ARBA" id="ARBA00023237"/>
    </source>
</evidence>
<evidence type="ECO:0000256" key="4">
    <source>
        <dbReference type="ARBA" id="ARBA00022692"/>
    </source>
</evidence>
<gene>
    <name evidence="9" type="ORF">HV823_23250</name>
</gene>
<dbReference type="SUPFAM" id="SSF56935">
    <property type="entry name" value="Porins"/>
    <property type="match status" value="1"/>
</dbReference>
<dbReference type="Proteomes" id="UP000659172">
    <property type="component" value="Unassembled WGS sequence"/>
</dbReference>